<evidence type="ECO:0000256" key="7">
    <source>
        <dbReference type="ARBA" id="ARBA00023136"/>
    </source>
</evidence>
<evidence type="ECO:0000256" key="8">
    <source>
        <dbReference type="SAM" id="Phobius"/>
    </source>
</evidence>
<organism evidence="9 10">
    <name type="scientific">Clostridium rhizosphaerae</name>
    <dbReference type="NCBI Taxonomy" id="2803861"/>
    <lineage>
        <taxon>Bacteria</taxon>
        <taxon>Bacillati</taxon>
        <taxon>Bacillota</taxon>
        <taxon>Clostridia</taxon>
        <taxon>Eubacteriales</taxon>
        <taxon>Clostridiaceae</taxon>
        <taxon>Clostridium</taxon>
    </lineage>
</organism>
<evidence type="ECO:0000313" key="10">
    <source>
        <dbReference type="Proteomes" id="UP000632377"/>
    </source>
</evidence>
<dbReference type="NCBIfam" id="NF004752">
    <property type="entry name" value="PRK06080.1-4"/>
    <property type="match status" value="1"/>
</dbReference>
<feature type="transmembrane region" description="Helical" evidence="8">
    <location>
        <begin position="234"/>
        <end position="255"/>
    </location>
</feature>
<dbReference type="PIRSF" id="PIRSF005355">
    <property type="entry name" value="UBIAD1"/>
    <property type="match status" value="1"/>
</dbReference>
<accession>A0ABS1TAX4</accession>
<keyword evidence="5 8" id="KW-0812">Transmembrane</keyword>
<dbReference type="InterPro" id="IPR000537">
    <property type="entry name" value="UbiA_prenyltransferase"/>
</dbReference>
<protein>
    <submittedName>
        <fullName evidence="9">1,4-dihydroxy-2-naphthoate polyprenyltransferase</fullName>
        <ecNumber evidence="9">2.5.1.74</ecNumber>
    </submittedName>
</protein>
<evidence type="ECO:0000256" key="1">
    <source>
        <dbReference type="ARBA" id="ARBA00004141"/>
    </source>
</evidence>
<comment type="caution">
    <text evidence="9">The sequence shown here is derived from an EMBL/GenBank/DDBJ whole genome shotgun (WGS) entry which is preliminary data.</text>
</comment>
<dbReference type="NCBIfam" id="NF009926">
    <property type="entry name" value="PRK13387.1"/>
    <property type="match status" value="1"/>
</dbReference>
<feature type="transmembrane region" description="Helical" evidence="8">
    <location>
        <begin position="186"/>
        <end position="213"/>
    </location>
</feature>
<evidence type="ECO:0000256" key="2">
    <source>
        <dbReference type="ARBA" id="ARBA00004863"/>
    </source>
</evidence>
<reference evidence="9 10" key="1">
    <citation type="submission" date="2021-01" db="EMBL/GenBank/DDBJ databases">
        <title>Genome public.</title>
        <authorList>
            <person name="Liu C."/>
            <person name="Sun Q."/>
        </authorList>
    </citation>
    <scope>NUCLEOTIDE SEQUENCE [LARGE SCALE GENOMIC DNA]</scope>
    <source>
        <strain evidence="9 10">YIM B02515</strain>
    </source>
</reference>
<dbReference type="EC" id="2.5.1.74" evidence="9"/>
<feature type="transmembrane region" description="Helical" evidence="8">
    <location>
        <begin position="261"/>
        <end position="277"/>
    </location>
</feature>
<feature type="transmembrane region" description="Helical" evidence="8">
    <location>
        <begin position="39"/>
        <end position="62"/>
    </location>
</feature>
<dbReference type="PANTHER" id="PTHR13929">
    <property type="entry name" value="1,4-DIHYDROXY-2-NAPHTHOATE OCTAPRENYLTRANSFERASE"/>
    <property type="match status" value="1"/>
</dbReference>
<dbReference type="InterPro" id="IPR026046">
    <property type="entry name" value="UBIAD1"/>
</dbReference>
<proteinExistence type="predicted"/>
<comment type="pathway">
    <text evidence="2">Quinol/quinone metabolism; menaquinone biosynthesis.</text>
</comment>
<dbReference type="PANTHER" id="PTHR13929:SF0">
    <property type="entry name" value="UBIA PRENYLTRANSFERASE DOMAIN-CONTAINING PROTEIN 1"/>
    <property type="match status" value="1"/>
</dbReference>
<feature type="transmembrane region" description="Helical" evidence="8">
    <location>
        <begin position="146"/>
        <end position="166"/>
    </location>
</feature>
<keyword evidence="7 8" id="KW-0472">Membrane</keyword>
<keyword evidence="6 8" id="KW-1133">Transmembrane helix</keyword>
<evidence type="ECO:0000256" key="3">
    <source>
        <dbReference type="ARBA" id="ARBA00022428"/>
    </source>
</evidence>
<dbReference type="CDD" id="cd13962">
    <property type="entry name" value="PT_UbiA_UBIAD1"/>
    <property type="match status" value="1"/>
</dbReference>
<keyword evidence="10" id="KW-1185">Reference proteome</keyword>
<feature type="transmembrane region" description="Helical" evidence="8">
    <location>
        <begin position="115"/>
        <end position="134"/>
    </location>
</feature>
<gene>
    <name evidence="9" type="primary">menA</name>
    <name evidence="9" type="ORF">JK636_12170</name>
</gene>
<feature type="transmembrane region" description="Helical" evidence="8">
    <location>
        <begin position="298"/>
        <end position="317"/>
    </location>
</feature>
<dbReference type="Gene3D" id="1.10.357.140">
    <property type="entry name" value="UbiA prenyltransferase"/>
    <property type="match status" value="1"/>
</dbReference>
<dbReference type="GO" id="GO:0046428">
    <property type="term" value="F:1,4-dihydroxy-2-naphthoate polyprenyltransferase activity"/>
    <property type="evidence" value="ECO:0007669"/>
    <property type="project" value="UniProtKB-EC"/>
</dbReference>
<name>A0ABS1TAX4_9CLOT</name>
<dbReference type="EMBL" id="JAESWC010000007">
    <property type="protein sequence ID" value="MBL4936513.1"/>
    <property type="molecule type" value="Genomic_DNA"/>
</dbReference>
<evidence type="ECO:0000256" key="6">
    <source>
        <dbReference type="ARBA" id="ARBA00022989"/>
    </source>
</evidence>
<evidence type="ECO:0000313" key="9">
    <source>
        <dbReference type="EMBL" id="MBL4936513.1"/>
    </source>
</evidence>
<evidence type="ECO:0000256" key="4">
    <source>
        <dbReference type="ARBA" id="ARBA00022679"/>
    </source>
</evidence>
<dbReference type="Proteomes" id="UP000632377">
    <property type="component" value="Unassembled WGS sequence"/>
</dbReference>
<sequence length="319" mass="35614">MTIRSFLKYVEIQTKVASVIPFTFGTLYCFYRYKSFNLINFLIMFVSLITFDMATTAINNYIDFKKANKKEGYGYEVHNAMGRGGISEKTGQRIIIILLAIAAVFGLILTLRTSLVVLLIGMLCFAIGVFYTFGPIPISRMPLGEAFSGVTMGFGITFLSIFIHAYDKNVVYLSYSSNVLGLGINILEVLSIFLISIPLVGCIANIMLANNICDVEDDIENQRFTLPYYIGRKNALRLFAFLYYIGYIAIIAAVILRLLPLSALIMLITFIPAYKNIKIFQANPSKAETFVLSVKNMVLINMFNILVLGATIITVSLTK</sequence>
<keyword evidence="4 9" id="KW-0808">Transferase</keyword>
<dbReference type="RefSeq" id="WP_202749273.1">
    <property type="nucleotide sequence ID" value="NZ_JAESWC010000007.1"/>
</dbReference>
<evidence type="ECO:0000256" key="5">
    <source>
        <dbReference type="ARBA" id="ARBA00022692"/>
    </source>
</evidence>
<dbReference type="InterPro" id="IPR044878">
    <property type="entry name" value="UbiA_sf"/>
</dbReference>
<comment type="subcellular location">
    <subcellularLocation>
        <location evidence="1">Membrane</location>
        <topology evidence="1">Multi-pass membrane protein</topology>
    </subcellularLocation>
</comment>
<feature type="transmembrane region" description="Helical" evidence="8">
    <location>
        <begin position="91"/>
        <end position="109"/>
    </location>
</feature>
<dbReference type="Pfam" id="PF01040">
    <property type="entry name" value="UbiA"/>
    <property type="match status" value="1"/>
</dbReference>
<keyword evidence="3" id="KW-0474">Menaquinone biosynthesis</keyword>